<evidence type="ECO:0000313" key="2">
    <source>
        <dbReference type="EMBL" id="GBO23688.1"/>
    </source>
</evidence>
<sequence length="223" mass="25805">QDKLDQHIIRTHNRLPTVKRPPTSNPPLPAKKKRSNAPPVSARSLNTFTSEILTSDDENREDLIQFLEFNKQPLYERLENHLLERTSIKWFVIVKIHFFRMVTAEEIETCTSYFRSECMRTLLLENVNNDIKSALSKVKSSFDEFEARGSGWIIDYIEHLELKVATYTPVSGSSYIPTPDKIKSTYSIVNVQNHDNKCFMWSVLAALHPAKTHSSRVSKYAEY</sequence>
<organism evidence="2 3">
    <name type="scientific">Araneus ventricosus</name>
    <name type="common">Orbweaver spider</name>
    <name type="synonym">Epeira ventricosa</name>
    <dbReference type="NCBI Taxonomy" id="182803"/>
    <lineage>
        <taxon>Eukaryota</taxon>
        <taxon>Metazoa</taxon>
        <taxon>Ecdysozoa</taxon>
        <taxon>Arthropoda</taxon>
        <taxon>Chelicerata</taxon>
        <taxon>Arachnida</taxon>
        <taxon>Araneae</taxon>
        <taxon>Araneomorphae</taxon>
        <taxon>Entelegynae</taxon>
        <taxon>Araneoidea</taxon>
        <taxon>Araneidae</taxon>
        <taxon>Araneus</taxon>
    </lineage>
</organism>
<comment type="caution">
    <text evidence="2">The sequence shown here is derived from an EMBL/GenBank/DDBJ whole genome shotgun (WGS) entry which is preliminary data.</text>
</comment>
<feature type="non-terminal residue" evidence="2">
    <location>
        <position position="223"/>
    </location>
</feature>
<name>A0A4Y2VGT3_ARAVE</name>
<keyword evidence="3" id="KW-1185">Reference proteome</keyword>
<evidence type="ECO:0000313" key="3">
    <source>
        <dbReference type="Proteomes" id="UP000499080"/>
    </source>
</evidence>
<evidence type="ECO:0000256" key="1">
    <source>
        <dbReference type="SAM" id="MobiDB-lite"/>
    </source>
</evidence>
<accession>A0A4Y2VGT3</accession>
<dbReference type="PANTHER" id="PTHR31511:SF12">
    <property type="entry name" value="RHO TERMINATION FACTOR N-TERMINAL DOMAIN-CONTAINING PROTEIN"/>
    <property type="match status" value="1"/>
</dbReference>
<reference evidence="2 3" key="1">
    <citation type="journal article" date="2019" name="Sci. Rep.">
        <title>Orb-weaving spider Araneus ventricosus genome elucidates the spidroin gene catalogue.</title>
        <authorList>
            <person name="Kono N."/>
            <person name="Nakamura H."/>
            <person name="Ohtoshi R."/>
            <person name="Moran D.A.P."/>
            <person name="Shinohara A."/>
            <person name="Yoshida Y."/>
            <person name="Fujiwara M."/>
            <person name="Mori M."/>
            <person name="Tomita M."/>
            <person name="Arakawa K."/>
        </authorList>
    </citation>
    <scope>NUCLEOTIDE SEQUENCE [LARGE SCALE GENOMIC DNA]</scope>
</reference>
<dbReference type="AlphaFoldDB" id="A0A4Y2VGT3"/>
<dbReference type="EMBL" id="BGPR01046740">
    <property type="protein sequence ID" value="GBO23688.1"/>
    <property type="molecule type" value="Genomic_DNA"/>
</dbReference>
<proteinExistence type="predicted"/>
<dbReference type="Proteomes" id="UP000499080">
    <property type="component" value="Unassembled WGS sequence"/>
</dbReference>
<dbReference type="PANTHER" id="PTHR31511">
    <property type="entry name" value="PROTEIN CBG23764"/>
    <property type="match status" value="1"/>
</dbReference>
<protein>
    <submittedName>
        <fullName evidence="2">Uncharacterized protein</fullName>
    </submittedName>
</protein>
<feature type="non-terminal residue" evidence="2">
    <location>
        <position position="1"/>
    </location>
</feature>
<dbReference type="OrthoDB" id="6433355at2759"/>
<feature type="region of interest" description="Disordered" evidence="1">
    <location>
        <begin position="1"/>
        <end position="41"/>
    </location>
</feature>
<gene>
    <name evidence="2" type="ORF">AVEN_221077-2_1</name>
</gene>